<evidence type="ECO:0000256" key="8">
    <source>
        <dbReference type="ARBA" id="ARBA00041910"/>
    </source>
</evidence>
<dbReference type="InterPro" id="IPR036259">
    <property type="entry name" value="MFS_trans_sf"/>
</dbReference>
<comment type="subcellular location">
    <subcellularLocation>
        <location evidence="1">Membrane</location>
        <topology evidence="1">Multi-pass membrane protein</topology>
    </subcellularLocation>
</comment>
<feature type="transmembrane region" description="Helical" evidence="10">
    <location>
        <begin position="58"/>
        <end position="79"/>
    </location>
</feature>
<evidence type="ECO:0000256" key="2">
    <source>
        <dbReference type="ARBA" id="ARBA00009172"/>
    </source>
</evidence>
<proteinExistence type="inferred from homology"/>
<evidence type="ECO:0000256" key="10">
    <source>
        <dbReference type="SAM" id="Phobius"/>
    </source>
</evidence>
<organism evidence="11 12">
    <name type="scientific">Clavelina lepadiformis</name>
    <name type="common">Light-bulb sea squirt</name>
    <name type="synonym">Ascidia lepadiformis</name>
    <dbReference type="NCBI Taxonomy" id="159417"/>
    <lineage>
        <taxon>Eukaryota</taxon>
        <taxon>Metazoa</taxon>
        <taxon>Chordata</taxon>
        <taxon>Tunicata</taxon>
        <taxon>Ascidiacea</taxon>
        <taxon>Aplousobranchia</taxon>
        <taxon>Clavelinidae</taxon>
        <taxon>Clavelina</taxon>
    </lineage>
</organism>
<keyword evidence="6" id="KW-0325">Glycoprotein</keyword>
<dbReference type="SUPFAM" id="SSF103473">
    <property type="entry name" value="MFS general substrate transporter"/>
    <property type="match status" value="1"/>
</dbReference>
<name>A0ABP0GHN9_CLALP</name>
<feature type="transmembrane region" description="Helical" evidence="10">
    <location>
        <begin position="312"/>
        <end position="331"/>
    </location>
</feature>
<evidence type="ECO:0000256" key="6">
    <source>
        <dbReference type="ARBA" id="ARBA00023180"/>
    </source>
</evidence>
<dbReference type="CDD" id="cd17407">
    <property type="entry name" value="MFS_MFSD11"/>
    <property type="match status" value="1"/>
</dbReference>
<keyword evidence="12" id="KW-1185">Reference proteome</keyword>
<evidence type="ECO:0000313" key="11">
    <source>
        <dbReference type="EMBL" id="CAK8690164.1"/>
    </source>
</evidence>
<feature type="transmembrane region" description="Helical" evidence="10">
    <location>
        <begin position="442"/>
        <end position="461"/>
    </location>
</feature>
<feature type="region of interest" description="Disordered" evidence="9">
    <location>
        <begin position="214"/>
        <end position="247"/>
    </location>
</feature>
<gene>
    <name evidence="11" type="ORF">CVLEPA_LOCUS22799</name>
</gene>
<feature type="transmembrane region" description="Helical" evidence="10">
    <location>
        <begin position="114"/>
        <end position="131"/>
    </location>
</feature>
<evidence type="ECO:0000256" key="9">
    <source>
        <dbReference type="SAM" id="MobiDB-lite"/>
    </source>
</evidence>
<comment type="similarity">
    <text evidence="2">Belongs to the unc-93 family.</text>
</comment>
<dbReference type="Gene3D" id="1.20.1250.20">
    <property type="entry name" value="MFS general substrate transporter like domains"/>
    <property type="match status" value="2"/>
</dbReference>
<keyword evidence="5 10" id="KW-0472">Membrane</keyword>
<protein>
    <recommendedName>
        <fullName evidence="7">UNC93-like protein MFSD11</fullName>
    </recommendedName>
    <alternativeName>
        <fullName evidence="8">Major facilitator superfamily domain-containing protein 11</fullName>
    </alternativeName>
</protein>
<feature type="transmembrane region" description="Helical" evidence="10">
    <location>
        <begin position="343"/>
        <end position="362"/>
    </location>
</feature>
<evidence type="ECO:0000256" key="4">
    <source>
        <dbReference type="ARBA" id="ARBA00022989"/>
    </source>
</evidence>
<keyword evidence="3 10" id="KW-0812">Transmembrane</keyword>
<keyword evidence="4 10" id="KW-1133">Transmembrane helix</keyword>
<evidence type="ECO:0000256" key="5">
    <source>
        <dbReference type="ARBA" id="ARBA00023136"/>
    </source>
</evidence>
<evidence type="ECO:0000256" key="3">
    <source>
        <dbReference type="ARBA" id="ARBA00022692"/>
    </source>
</evidence>
<feature type="transmembrane region" description="Helical" evidence="10">
    <location>
        <begin position="184"/>
        <end position="204"/>
    </location>
</feature>
<feature type="transmembrane region" description="Helical" evidence="10">
    <location>
        <begin position="271"/>
        <end position="292"/>
    </location>
</feature>
<dbReference type="PANTHER" id="PTHR23294:SF0">
    <property type="entry name" value="UNC93-LIKE PROTEIN MFSD11"/>
    <property type="match status" value="1"/>
</dbReference>
<evidence type="ECO:0000256" key="7">
    <source>
        <dbReference type="ARBA" id="ARBA00040302"/>
    </source>
</evidence>
<reference evidence="11 12" key="1">
    <citation type="submission" date="2024-02" db="EMBL/GenBank/DDBJ databases">
        <authorList>
            <person name="Daric V."/>
            <person name="Darras S."/>
        </authorList>
    </citation>
    <scope>NUCLEOTIDE SEQUENCE [LARGE SCALE GENOMIC DNA]</scope>
</reference>
<accession>A0ABP0GHN9</accession>
<dbReference type="Proteomes" id="UP001642483">
    <property type="component" value="Unassembled WGS sequence"/>
</dbReference>
<dbReference type="PANTHER" id="PTHR23294">
    <property type="entry name" value="ET TRANSLATION PRODUCT-RELATED"/>
    <property type="match status" value="1"/>
</dbReference>
<feature type="transmembrane region" description="Helical" evidence="10">
    <location>
        <begin position="14"/>
        <end position="38"/>
    </location>
</feature>
<comment type="caution">
    <text evidence="11">The sequence shown here is derived from an EMBL/GenBank/DDBJ whole genome shotgun (WGS) entry which is preliminary data.</text>
</comment>
<dbReference type="InterPro" id="IPR010291">
    <property type="entry name" value="Ion_channel_UNC-93"/>
</dbReference>
<evidence type="ECO:0000313" key="12">
    <source>
        <dbReference type="Proteomes" id="UP001642483"/>
    </source>
</evidence>
<dbReference type="EMBL" id="CAWYQH010000114">
    <property type="protein sequence ID" value="CAK8690164.1"/>
    <property type="molecule type" value="Genomic_DNA"/>
</dbReference>
<feature type="transmembrane region" description="Helical" evidence="10">
    <location>
        <begin position="152"/>
        <end position="172"/>
    </location>
</feature>
<dbReference type="InterPro" id="IPR051617">
    <property type="entry name" value="UNC-93-like_regulator"/>
</dbReference>
<sequence>MDDRDNDLSSSKKMFNVLAMGMAFLLMFTGFQTCGMVEQTVLNSYINDTKTADGEVTYHGSGYISLAIIYIVFAFANWIAPSVVSLIGPKYSMFLGGITYTLYLATFIKPLTPTLYIGSVLVGFGAAILWTGQGNFLTLNSDDETMGRNSGIFWAMLQCSLLIGNIYVFFSWQGVTNITEHQRVPLFIGLTAVCGCGTFLVLILRSQHKSPRIEEDREQLVSSGSNDDRSVDGSDVTQDSASLDDKGHDSKLNEALQAFLTSIRLFVQPEMLLLSITFFYTGLELTFFSGVYSTCVGATKQFGSDSDKLVGLTGIMIGVGEISGGAIFGIFGKKTIRYGRDPVVLLGGFVHLVTFFLIFLNIPDEAPIMKATLDTAYIDPNKDLAIACGFLLGFADACFNTQCYSIIGSTYPKKSAPAFALFKFEQSFAAAVGFFYSSYISLKWQLLILVVFGFGGTLTFFKVERKVRQVAPDANSVEYPDI</sequence>
<dbReference type="Pfam" id="PF05978">
    <property type="entry name" value="UNC-93"/>
    <property type="match status" value="1"/>
</dbReference>
<evidence type="ECO:0000256" key="1">
    <source>
        <dbReference type="ARBA" id="ARBA00004141"/>
    </source>
</evidence>